<dbReference type="SUPFAM" id="SSF81296">
    <property type="entry name" value="E set domains"/>
    <property type="match status" value="1"/>
</dbReference>
<evidence type="ECO:0000256" key="1">
    <source>
        <dbReference type="SAM" id="SignalP"/>
    </source>
</evidence>
<protein>
    <submittedName>
        <fullName evidence="3">IPT/TIG domain-containing protein</fullName>
    </submittedName>
</protein>
<dbReference type="CDD" id="cd00102">
    <property type="entry name" value="IPT"/>
    <property type="match status" value="1"/>
</dbReference>
<accession>A0ABT5H476</accession>
<evidence type="ECO:0000313" key="4">
    <source>
        <dbReference type="Proteomes" id="UP001215398"/>
    </source>
</evidence>
<evidence type="ECO:0000259" key="2">
    <source>
        <dbReference type="Pfam" id="PF01833"/>
    </source>
</evidence>
<dbReference type="Pfam" id="PF01833">
    <property type="entry name" value="TIG"/>
    <property type="match status" value="1"/>
</dbReference>
<dbReference type="PROSITE" id="PS51257">
    <property type="entry name" value="PROKAR_LIPOPROTEIN"/>
    <property type="match status" value="1"/>
</dbReference>
<keyword evidence="4" id="KW-1185">Reference proteome</keyword>
<reference evidence="3 4" key="1">
    <citation type="submission" date="2023-01" db="EMBL/GenBank/DDBJ databases">
        <title>Exploring GABA producing Bacteroides strains toward improving mental health.</title>
        <authorList>
            <person name="Yousuf B."/>
            <person name="Bouhlel N.E."/>
            <person name="Mottawea W."/>
            <person name="Hammami R."/>
        </authorList>
    </citation>
    <scope>NUCLEOTIDE SEQUENCE [LARGE SCALE GENOMIC DNA]</scope>
    <source>
        <strain evidence="3 4">UO.H1054</strain>
    </source>
</reference>
<dbReference type="InterPro" id="IPR013783">
    <property type="entry name" value="Ig-like_fold"/>
</dbReference>
<organism evidence="3 4">
    <name type="scientific">Bacteroides zhangwenhongii</name>
    <dbReference type="NCBI Taxonomy" id="2650157"/>
    <lineage>
        <taxon>Bacteria</taxon>
        <taxon>Pseudomonadati</taxon>
        <taxon>Bacteroidota</taxon>
        <taxon>Bacteroidia</taxon>
        <taxon>Bacteroidales</taxon>
        <taxon>Bacteroidaceae</taxon>
        <taxon>Bacteroides</taxon>
    </lineage>
</organism>
<name>A0ABT5H476_9BACE</name>
<dbReference type="InterPro" id="IPR002909">
    <property type="entry name" value="IPT_dom"/>
</dbReference>
<evidence type="ECO:0000313" key="3">
    <source>
        <dbReference type="EMBL" id="MDC7135080.1"/>
    </source>
</evidence>
<dbReference type="Proteomes" id="UP001215398">
    <property type="component" value="Unassembled WGS sequence"/>
</dbReference>
<gene>
    <name evidence="3" type="ORF">PQG98_01800</name>
</gene>
<dbReference type="RefSeq" id="WP_272719505.1">
    <property type="nucleotide sequence ID" value="NZ_JAQPYS010000012.1"/>
</dbReference>
<dbReference type="InterPro" id="IPR014756">
    <property type="entry name" value="Ig_E-set"/>
</dbReference>
<dbReference type="EMBL" id="JAQPYS010000012">
    <property type="protein sequence ID" value="MDC7135080.1"/>
    <property type="molecule type" value="Genomic_DNA"/>
</dbReference>
<dbReference type="Gene3D" id="2.60.40.10">
    <property type="entry name" value="Immunoglobulins"/>
    <property type="match status" value="2"/>
</dbReference>
<feature type="chain" id="PRO_5045922821" evidence="1">
    <location>
        <begin position="22"/>
        <end position="574"/>
    </location>
</feature>
<sequence>MKQYRKWTLAALFACLFFLCGCDSTSMKDVVISSPEVLSFSPESGSIGSEVIVTGEYLDDVVSATIGGGKVTILQKVSNQRLSLKVTDQARSGKIVLTNSIGEGVSEAEFTLEYPAPVVSQTGVPSEVEMGNNLLLSGSHMNVVSAVLFTAAEGGTAGNEAEIVSQNENEIVVKVPYVESDRAVVTFKYFNGTENVETSSSSAPQLTVKRYEPEVTTNVFEPANVGDVVVLEGTYLNKIDKVLVGDIECKIMSKTESELQFVVPTSDSFKNGDNIVPLKISYFDGRETPVLAEEFIVRVAFVHYWENKTIYAQARVEGQFSAFFSPETGVVYANGDWKTELDMFAGPAVGSDPKNNANNPSHVLGITKEDYNKVNPYFFISASGTNESLSLQSPANSDGQLKNFCTSMSSSSSITGKAAWWGTPALSFMYLDPENPAYAELINKVKAGNIKNIDESTFALNVDKKTCNGFQLSVSVAPVAADGWAKGKFEKEVEKENVDLDAVLLVFYYNEKGYCNKYSDKNPAANVKRIGILYIKKADFKLKEGSTTEFSASSITFDMYWQKQDYDYLKVPVQ</sequence>
<keyword evidence="1" id="KW-0732">Signal</keyword>
<comment type="caution">
    <text evidence="3">The sequence shown here is derived from an EMBL/GenBank/DDBJ whole genome shotgun (WGS) entry which is preliminary data.</text>
</comment>
<proteinExistence type="predicted"/>
<feature type="domain" description="IPT/TIG" evidence="2">
    <location>
        <begin position="35"/>
        <end position="99"/>
    </location>
</feature>
<feature type="signal peptide" evidence="1">
    <location>
        <begin position="1"/>
        <end position="21"/>
    </location>
</feature>